<dbReference type="EMBL" id="BPVZ01000219">
    <property type="protein sequence ID" value="GKV46969.1"/>
    <property type="molecule type" value="Genomic_DNA"/>
</dbReference>
<accession>A0AAV5MB78</accession>
<dbReference type="AlphaFoldDB" id="A0AAV5MB78"/>
<dbReference type="Proteomes" id="UP001054252">
    <property type="component" value="Unassembled WGS sequence"/>
</dbReference>
<evidence type="ECO:0000313" key="1">
    <source>
        <dbReference type="EMBL" id="GKV46969.1"/>
    </source>
</evidence>
<evidence type="ECO:0000313" key="2">
    <source>
        <dbReference type="Proteomes" id="UP001054252"/>
    </source>
</evidence>
<organism evidence="1 2">
    <name type="scientific">Rubroshorea leprosula</name>
    <dbReference type="NCBI Taxonomy" id="152421"/>
    <lineage>
        <taxon>Eukaryota</taxon>
        <taxon>Viridiplantae</taxon>
        <taxon>Streptophyta</taxon>
        <taxon>Embryophyta</taxon>
        <taxon>Tracheophyta</taxon>
        <taxon>Spermatophyta</taxon>
        <taxon>Magnoliopsida</taxon>
        <taxon>eudicotyledons</taxon>
        <taxon>Gunneridae</taxon>
        <taxon>Pentapetalae</taxon>
        <taxon>rosids</taxon>
        <taxon>malvids</taxon>
        <taxon>Malvales</taxon>
        <taxon>Dipterocarpaceae</taxon>
        <taxon>Rubroshorea</taxon>
    </lineage>
</organism>
<reference evidence="1 2" key="1">
    <citation type="journal article" date="2021" name="Commun. Biol.">
        <title>The genome of Shorea leprosula (Dipterocarpaceae) highlights the ecological relevance of drought in aseasonal tropical rainforests.</title>
        <authorList>
            <person name="Ng K.K.S."/>
            <person name="Kobayashi M.J."/>
            <person name="Fawcett J.A."/>
            <person name="Hatakeyama M."/>
            <person name="Paape T."/>
            <person name="Ng C.H."/>
            <person name="Ang C.C."/>
            <person name="Tnah L.H."/>
            <person name="Lee C.T."/>
            <person name="Nishiyama T."/>
            <person name="Sese J."/>
            <person name="O'Brien M.J."/>
            <person name="Copetti D."/>
            <person name="Mohd Noor M.I."/>
            <person name="Ong R.C."/>
            <person name="Putra M."/>
            <person name="Sireger I.Z."/>
            <person name="Indrioko S."/>
            <person name="Kosugi Y."/>
            <person name="Izuno A."/>
            <person name="Isagi Y."/>
            <person name="Lee S.L."/>
            <person name="Shimizu K.K."/>
        </authorList>
    </citation>
    <scope>NUCLEOTIDE SEQUENCE [LARGE SCALE GENOMIC DNA]</scope>
    <source>
        <strain evidence="1">214</strain>
    </source>
</reference>
<proteinExistence type="predicted"/>
<sequence length="37" mass="4078">MQLQLNFCATDPLVLFSDSQMKTGSRSVMGFLILADV</sequence>
<name>A0AAV5MB78_9ROSI</name>
<protein>
    <submittedName>
        <fullName evidence="1">Uncharacterized protein</fullName>
    </submittedName>
</protein>
<keyword evidence="2" id="KW-1185">Reference proteome</keyword>
<comment type="caution">
    <text evidence="1">The sequence shown here is derived from an EMBL/GenBank/DDBJ whole genome shotgun (WGS) entry which is preliminary data.</text>
</comment>
<gene>
    <name evidence="1" type="ORF">SLEP1_g53924</name>
</gene>